<dbReference type="GO" id="GO:0005637">
    <property type="term" value="C:nuclear inner membrane"/>
    <property type="evidence" value="ECO:0007669"/>
    <property type="project" value="UniProtKB-SubCell"/>
</dbReference>
<protein>
    <submittedName>
        <fullName evidence="10">Uncharacterized protein</fullName>
    </submittedName>
</protein>
<comment type="similarity">
    <text evidence="2">Belongs to the NEMP family.</text>
</comment>
<evidence type="ECO:0000256" key="6">
    <source>
        <dbReference type="ARBA" id="ARBA00023136"/>
    </source>
</evidence>
<feature type="region of interest" description="Disordered" evidence="8">
    <location>
        <begin position="525"/>
        <end position="545"/>
    </location>
</feature>
<keyword evidence="7" id="KW-0539">Nucleus</keyword>
<dbReference type="EMBL" id="JAFCMP010000048">
    <property type="protein sequence ID" value="KAG5189511.1"/>
    <property type="molecule type" value="Genomic_DNA"/>
</dbReference>
<evidence type="ECO:0000256" key="7">
    <source>
        <dbReference type="ARBA" id="ARBA00023242"/>
    </source>
</evidence>
<evidence type="ECO:0000313" key="10">
    <source>
        <dbReference type="EMBL" id="KAG5189511.1"/>
    </source>
</evidence>
<proteinExistence type="inferred from homology"/>
<reference evidence="10" key="1">
    <citation type="submission" date="2021-02" db="EMBL/GenBank/DDBJ databases">
        <title>First Annotated Genome of the Yellow-green Alga Tribonema minus.</title>
        <authorList>
            <person name="Mahan K.M."/>
        </authorList>
    </citation>
    <scope>NUCLEOTIDE SEQUENCE</scope>
    <source>
        <strain evidence="10">UTEX B ZZ1240</strain>
    </source>
</reference>
<feature type="transmembrane region" description="Helical" evidence="9">
    <location>
        <begin position="236"/>
        <end position="253"/>
    </location>
</feature>
<evidence type="ECO:0000256" key="9">
    <source>
        <dbReference type="SAM" id="Phobius"/>
    </source>
</evidence>
<feature type="transmembrane region" description="Helical" evidence="9">
    <location>
        <begin position="352"/>
        <end position="370"/>
    </location>
</feature>
<accession>A0A835ZAD5</accession>
<evidence type="ECO:0000256" key="4">
    <source>
        <dbReference type="ARBA" id="ARBA00022729"/>
    </source>
</evidence>
<keyword evidence="4" id="KW-0732">Signal</keyword>
<keyword evidence="3 9" id="KW-0812">Transmembrane</keyword>
<keyword evidence="5 9" id="KW-1133">Transmembrane helix</keyword>
<dbReference type="Proteomes" id="UP000664859">
    <property type="component" value="Unassembled WGS sequence"/>
</dbReference>
<evidence type="ECO:0000256" key="1">
    <source>
        <dbReference type="ARBA" id="ARBA00004575"/>
    </source>
</evidence>
<gene>
    <name evidence="10" type="ORF">JKP88DRAFT_353021</name>
</gene>
<comment type="caution">
    <text evidence="10">The sequence shown here is derived from an EMBL/GenBank/DDBJ whole genome shotgun (WGS) entry which is preliminary data.</text>
</comment>
<feature type="transmembrane region" description="Helical" evidence="9">
    <location>
        <begin position="265"/>
        <end position="286"/>
    </location>
</feature>
<evidence type="ECO:0000256" key="2">
    <source>
        <dbReference type="ARBA" id="ARBA00005748"/>
    </source>
</evidence>
<evidence type="ECO:0000256" key="5">
    <source>
        <dbReference type="ARBA" id="ARBA00022989"/>
    </source>
</evidence>
<evidence type="ECO:0000256" key="8">
    <source>
        <dbReference type="SAM" id="MobiDB-lite"/>
    </source>
</evidence>
<dbReference type="InterPro" id="IPR019358">
    <property type="entry name" value="NEMP_fam"/>
</dbReference>
<keyword evidence="6 9" id="KW-0472">Membrane</keyword>
<sequence length="545" mass="57593">MRPLTTQPEEQGLILAYLQSWAVNGGHLAVASARLLAAIGKTLARRLPLLWDNVVFEVAGLPEDLSAQLVLSQEPYAAQALACQALKEAGRWLGHWAVYSDLRRKACSFELGPVPGRVLSLPCAAPRPSWLSRLLSSGAGSSSGGDGGGGACACAGGTCFVAVGAQRAPEILVQGAVARGLPLQCQAVSEPVLRRVRLPGLQEWAPEGLLLPVRVLASLAAVLIMLHAEDWAPEGVLLPVRALASLAAVLIVLRAEDVAESRAFHFVLSAVVGCAIAALVVGYVAFNLGRKLADAVPGVAFARSAWLADAVPGVALADAVPGVAFARYAGMAALLSAPLGAAAYAATIHRAAALLLDVSLAFWHFGAFGVAWLGKLYFAGSALAGVLVTWRWGLLREPAEGGGWRALLNAQANVQRAVTAVGLALLLASTTDVEAAAAIAGAALLREWAAYIWWRARVWYDNIGVAPHCEQIGHTEYEMQGRSYTDAQIAKLRAYIQKNPLAYRKVKPSKWSAMDHFRQGFPHVSRGGGDACEDDAPERAWRVSQ</sequence>
<organism evidence="10 11">
    <name type="scientific">Tribonema minus</name>
    <dbReference type="NCBI Taxonomy" id="303371"/>
    <lineage>
        <taxon>Eukaryota</taxon>
        <taxon>Sar</taxon>
        <taxon>Stramenopiles</taxon>
        <taxon>Ochrophyta</taxon>
        <taxon>PX clade</taxon>
        <taxon>Xanthophyceae</taxon>
        <taxon>Tribonematales</taxon>
        <taxon>Tribonemataceae</taxon>
        <taxon>Tribonema</taxon>
    </lineage>
</organism>
<evidence type="ECO:0000313" key="11">
    <source>
        <dbReference type="Proteomes" id="UP000664859"/>
    </source>
</evidence>
<dbReference type="AlphaFoldDB" id="A0A835ZAD5"/>
<dbReference type="PANTHER" id="PTHR13598:SF1">
    <property type="entry name" value="AT07567P-RELATED"/>
    <property type="match status" value="1"/>
</dbReference>
<keyword evidence="11" id="KW-1185">Reference proteome</keyword>
<name>A0A835ZAD5_9STRA</name>
<evidence type="ECO:0000256" key="3">
    <source>
        <dbReference type="ARBA" id="ARBA00022692"/>
    </source>
</evidence>
<dbReference type="PANTHER" id="PTHR13598">
    <property type="entry name" value="AT07567P-RELATED"/>
    <property type="match status" value="1"/>
</dbReference>
<feature type="transmembrane region" description="Helical" evidence="9">
    <location>
        <begin position="325"/>
        <end position="345"/>
    </location>
</feature>
<comment type="subcellular location">
    <subcellularLocation>
        <location evidence="1">Nucleus inner membrane</location>
        <topology evidence="1">Multi-pass membrane protein</topology>
        <orientation evidence="1">Nucleoplasmic side</orientation>
    </subcellularLocation>
</comment>